<dbReference type="Proteomes" id="UP000630660">
    <property type="component" value="Unassembled WGS sequence"/>
</dbReference>
<evidence type="ECO:0000313" key="2">
    <source>
        <dbReference type="Proteomes" id="UP000630660"/>
    </source>
</evidence>
<protein>
    <submittedName>
        <fullName evidence="1">Uncharacterized protein</fullName>
    </submittedName>
</protein>
<name>A0A9D5K8B8_UNCW3</name>
<dbReference type="AlphaFoldDB" id="A0A9D5K8B8"/>
<accession>A0A9D5K8B8</accession>
<dbReference type="EMBL" id="WJKJ01000115">
    <property type="protein sequence ID" value="MBD3364293.1"/>
    <property type="molecule type" value="Genomic_DNA"/>
</dbReference>
<reference evidence="1" key="1">
    <citation type="submission" date="2019-11" db="EMBL/GenBank/DDBJ databases">
        <title>Microbial mats filling the niche in hypersaline microbial mats.</title>
        <authorList>
            <person name="Wong H.L."/>
            <person name="Macleod F.I."/>
            <person name="White R.A. III"/>
            <person name="Burns B.P."/>
        </authorList>
    </citation>
    <scope>NUCLEOTIDE SEQUENCE</scope>
    <source>
        <strain evidence="1">Bin_327</strain>
    </source>
</reference>
<comment type="caution">
    <text evidence="1">The sequence shown here is derived from an EMBL/GenBank/DDBJ whole genome shotgun (WGS) entry which is preliminary data.</text>
</comment>
<sequence>MNEVLTDKGIAKLVAEPKLLQKDYQSRIQLKPKRGHKERELDLKGNEGSDFRLIFRQSDFNALDFSVILAFLPPSSNQLIRLRRYSGKSHMHTNKLENQTFYDYHIHITTERYQSLSLEMIDAYAEPTDRYSDFHGAVKCMLADCSFDIPQEPQQSKGF</sequence>
<gene>
    <name evidence="1" type="ORF">GF359_03665</name>
</gene>
<proteinExistence type="predicted"/>
<organism evidence="1 2">
    <name type="scientific">candidate division WOR-3 bacterium</name>
    <dbReference type="NCBI Taxonomy" id="2052148"/>
    <lineage>
        <taxon>Bacteria</taxon>
        <taxon>Bacteria division WOR-3</taxon>
    </lineage>
</organism>
<evidence type="ECO:0000313" key="1">
    <source>
        <dbReference type="EMBL" id="MBD3364293.1"/>
    </source>
</evidence>